<feature type="region of interest" description="Disordered" evidence="1">
    <location>
        <begin position="1"/>
        <end position="73"/>
    </location>
</feature>
<keyword evidence="3" id="KW-1185">Reference proteome</keyword>
<dbReference type="EMBL" id="JAWZYT010001945">
    <property type="protein sequence ID" value="KAK4307962.1"/>
    <property type="molecule type" value="Genomic_DNA"/>
</dbReference>
<evidence type="ECO:0000313" key="2">
    <source>
        <dbReference type="EMBL" id="KAK4307962.1"/>
    </source>
</evidence>
<organism evidence="2 3">
    <name type="scientific">Petrolisthes manimaculis</name>
    <dbReference type="NCBI Taxonomy" id="1843537"/>
    <lineage>
        <taxon>Eukaryota</taxon>
        <taxon>Metazoa</taxon>
        <taxon>Ecdysozoa</taxon>
        <taxon>Arthropoda</taxon>
        <taxon>Crustacea</taxon>
        <taxon>Multicrustacea</taxon>
        <taxon>Malacostraca</taxon>
        <taxon>Eumalacostraca</taxon>
        <taxon>Eucarida</taxon>
        <taxon>Decapoda</taxon>
        <taxon>Pleocyemata</taxon>
        <taxon>Anomura</taxon>
        <taxon>Galatheoidea</taxon>
        <taxon>Porcellanidae</taxon>
        <taxon>Petrolisthes</taxon>
    </lineage>
</organism>
<proteinExistence type="predicted"/>
<name>A0AAE1PIZ1_9EUCA</name>
<feature type="compositionally biased region" description="Basic and acidic residues" evidence="1">
    <location>
        <begin position="20"/>
        <end position="39"/>
    </location>
</feature>
<evidence type="ECO:0000256" key="1">
    <source>
        <dbReference type="SAM" id="MobiDB-lite"/>
    </source>
</evidence>
<comment type="caution">
    <text evidence="2">The sequence shown here is derived from an EMBL/GenBank/DDBJ whole genome shotgun (WGS) entry which is preliminary data.</text>
</comment>
<feature type="compositionally biased region" description="Basic and acidic residues" evidence="1">
    <location>
        <begin position="56"/>
        <end position="73"/>
    </location>
</feature>
<accession>A0AAE1PIZ1</accession>
<dbReference type="Proteomes" id="UP001292094">
    <property type="component" value="Unassembled WGS sequence"/>
</dbReference>
<evidence type="ECO:0000313" key="3">
    <source>
        <dbReference type="Proteomes" id="UP001292094"/>
    </source>
</evidence>
<reference evidence="2" key="1">
    <citation type="submission" date="2023-11" db="EMBL/GenBank/DDBJ databases">
        <title>Genome assemblies of two species of porcelain crab, Petrolisthes cinctipes and Petrolisthes manimaculis (Anomura: Porcellanidae).</title>
        <authorList>
            <person name="Angst P."/>
        </authorList>
    </citation>
    <scope>NUCLEOTIDE SEQUENCE</scope>
    <source>
        <strain evidence="2">PB745_02</strain>
        <tissue evidence="2">Gill</tissue>
    </source>
</reference>
<feature type="compositionally biased region" description="Basic residues" evidence="1">
    <location>
        <begin position="40"/>
        <end position="55"/>
    </location>
</feature>
<feature type="compositionally biased region" description="Basic and acidic residues" evidence="1">
    <location>
        <begin position="1"/>
        <end position="12"/>
    </location>
</feature>
<gene>
    <name evidence="2" type="ORF">Pmani_020309</name>
</gene>
<protein>
    <submittedName>
        <fullName evidence="2">Uncharacterized protein</fullName>
    </submittedName>
</protein>
<sequence>MDRGGGKEQQKKERNHMKLNKVEGTRKELRNTKEGNEKRNRMKAKKRKNKKAKKNKSPDEGRKEPSGWERQRN</sequence>
<dbReference type="AlphaFoldDB" id="A0AAE1PIZ1"/>